<comment type="caution">
    <text evidence="1">The sequence shown here is derived from an EMBL/GenBank/DDBJ whole genome shotgun (WGS) entry which is preliminary data.</text>
</comment>
<gene>
    <name evidence="1" type="ORF">H6G03_22120</name>
</gene>
<organism evidence="1 2">
    <name type="scientific">Aerosakkonema funiforme FACHB-1375</name>
    <dbReference type="NCBI Taxonomy" id="2949571"/>
    <lineage>
        <taxon>Bacteria</taxon>
        <taxon>Bacillati</taxon>
        <taxon>Cyanobacteriota</taxon>
        <taxon>Cyanophyceae</taxon>
        <taxon>Oscillatoriophycideae</taxon>
        <taxon>Aerosakkonematales</taxon>
        <taxon>Aerosakkonemataceae</taxon>
        <taxon>Aerosakkonema</taxon>
    </lineage>
</organism>
<dbReference type="EMBL" id="JACJPW010000063">
    <property type="protein sequence ID" value="MBD2183725.1"/>
    <property type="molecule type" value="Genomic_DNA"/>
</dbReference>
<sequence length="80" mass="8874">MSNPVSFQTVIEYVDALSPEDLDLLFELIRKKRIEQRRQEIASNAAETLAALAAGQAKRGTIADLRADLLVDNENSCLGW</sequence>
<reference evidence="1" key="1">
    <citation type="journal article" date="2015" name="ISME J.">
        <title>Draft Genome Sequence of Streptomyces incarnatus NRRL8089, which Produces the Nucleoside Antibiotic Sinefungin.</title>
        <authorList>
            <person name="Oshima K."/>
            <person name="Hattori M."/>
            <person name="Shimizu H."/>
            <person name="Fukuda K."/>
            <person name="Nemoto M."/>
            <person name="Inagaki K."/>
            <person name="Tamura T."/>
        </authorList>
    </citation>
    <scope>NUCLEOTIDE SEQUENCE</scope>
    <source>
        <strain evidence="1">FACHB-1375</strain>
    </source>
</reference>
<dbReference type="Proteomes" id="UP000641646">
    <property type="component" value="Unassembled WGS sequence"/>
</dbReference>
<evidence type="ECO:0000313" key="2">
    <source>
        <dbReference type="Proteomes" id="UP000641646"/>
    </source>
</evidence>
<accession>A0A926ZI40</accession>
<reference evidence="1" key="2">
    <citation type="submission" date="2020-08" db="EMBL/GenBank/DDBJ databases">
        <authorList>
            <person name="Chen M."/>
            <person name="Teng W."/>
            <person name="Zhao L."/>
            <person name="Hu C."/>
            <person name="Zhou Y."/>
            <person name="Han B."/>
            <person name="Song L."/>
            <person name="Shu W."/>
        </authorList>
    </citation>
    <scope>NUCLEOTIDE SEQUENCE</scope>
    <source>
        <strain evidence="1">FACHB-1375</strain>
    </source>
</reference>
<dbReference type="AlphaFoldDB" id="A0A926ZI40"/>
<keyword evidence="2" id="KW-1185">Reference proteome</keyword>
<proteinExistence type="predicted"/>
<protein>
    <submittedName>
        <fullName evidence="1">Uncharacterized protein</fullName>
    </submittedName>
</protein>
<evidence type="ECO:0000313" key="1">
    <source>
        <dbReference type="EMBL" id="MBD2183725.1"/>
    </source>
</evidence>
<dbReference type="RefSeq" id="WP_190468673.1">
    <property type="nucleotide sequence ID" value="NZ_JACJPW010000063.1"/>
</dbReference>
<name>A0A926ZI40_9CYAN</name>